<dbReference type="GO" id="GO:0003723">
    <property type="term" value="F:RNA binding"/>
    <property type="evidence" value="ECO:0000318"/>
    <property type="project" value="GO_Central"/>
</dbReference>
<keyword evidence="1" id="KW-0863">Zinc-finger</keyword>
<keyword evidence="5" id="KW-1185">Reference proteome</keyword>
<dbReference type="GO" id="GO:0043489">
    <property type="term" value="P:RNA stabilization"/>
    <property type="evidence" value="ECO:0000318"/>
    <property type="project" value="GO_Central"/>
</dbReference>
<evidence type="ECO:0000259" key="3">
    <source>
        <dbReference type="PROSITE" id="PS50158"/>
    </source>
</evidence>
<dbReference type="PROSITE" id="PS50158">
    <property type="entry name" value="ZF_CCHC"/>
    <property type="match status" value="1"/>
</dbReference>
<feature type="domain" description="S1 motif" evidence="2">
    <location>
        <begin position="13"/>
        <end position="97"/>
    </location>
</feature>
<dbReference type="GO" id="GO:0008270">
    <property type="term" value="F:zinc ion binding"/>
    <property type="evidence" value="ECO:0007669"/>
    <property type="project" value="UniProtKB-KW"/>
</dbReference>
<gene>
    <name evidence="4" type="ORF">SELMODRAFT_6138</name>
</gene>
<dbReference type="KEGG" id="smo:SELMODRAFT_6138"/>
<dbReference type="Pfam" id="PF00575">
    <property type="entry name" value="S1"/>
    <property type="match status" value="1"/>
</dbReference>
<feature type="non-terminal residue" evidence="4">
    <location>
        <position position="1"/>
    </location>
</feature>
<evidence type="ECO:0008006" key="6">
    <source>
        <dbReference type="Google" id="ProtNLM"/>
    </source>
</evidence>
<dbReference type="SMART" id="SM00316">
    <property type="entry name" value="S1"/>
    <property type="match status" value="1"/>
</dbReference>
<dbReference type="PANTHER" id="PTHR15838">
    <property type="entry name" value="NUCLEOLAR PROTEIN OF 40 KDA"/>
    <property type="match status" value="1"/>
</dbReference>
<evidence type="ECO:0000313" key="5">
    <source>
        <dbReference type="Proteomes" id="UP000001514"/>
    </source>
</evidence>
<reference evidence="4 5" key="1">
    <citation type="journal article" date="2011" name="Science">
        <title>The Selaginella genome identifies genetic changes associated with the evolution of vascular plants.</title>
        <authorList>
            <person name="Banks J.A."/>
            <person name="Nishiyama T."/>
            <person name="Hasebe M."/>
            <person name="Bowman J.L."/>
            <person name="Gribskov M."/>
            <person name="dePamphilis C."/>
            <person name="Albert V.A."/>
            <person name="Aono N."/>
            <person name="Aoyama T."/>
            <person name="Ambrose B.A."/>
            <person name="Ashton N.W."/>
            <person name="Axtell M.J."/>
            <person name="Barker E."/>
            <person name="Barker M.S."/>
            <person name="Bennetzen J.L."/>
            <person name="Bonawitz N.D."/>
            <person name="Chapple C."/>
            <person name="Cheng C."/>
            <person name="Correa L.G."/>
            <person name="Dacre M."/>
            <person name="DeBarry J."/>
            <person name="Dreyer I."/>
            <person name="Elias M."/>
            <person name="Engstrom E.M."/>
            <person name="Estelle M."/>
            <person name="Feng L."/>
            <person name="Finet C."/>
            <person name="Floyd S.K."/>
            <person name="Frommer W.B."/>
            <person name="Fujita T."/>
            <person name="Gramzow L."/>
            <person name="Gutensohn M."/>
            <person name="Harholt J."/>
            <person name="Hattori M."/>
            <person name="Heyl A."/>
            <person name="Hirai T."/>
            <person name="Hiwatashi Y."/>
            <person name="Ishikawa M."/>
            <person name="Iwata M."/>
            <person name="Karol K.G."/>
            <person name="Koehler B."/>
            <person name="Kolukisaoglu U."/>
            <person name="Kubo M."/>
            <person name="Kurata T."/>
            <person name="Lalonde S."/>
            <person name="Li K."/>
            <person name="Li Y."/>
            <person name="Litt A."/>
            <person name="Lyons E."/>
            <person name="Manning G."/>
            <person name="Maruyama T."/>
            <person name="Michael T.P."/>
            <person name="Mikami K."/>
            <person name="Miyazaki S."/>
            <person name="Morinaga S."/>
            <person name="Murata T."/>
            <person name="Mueller-Roeber B."/>
            <person name="Nelson D.R."/>
            <person name="Obara M."/>
            <person name="Oguri Y."/>
            <person name="Olmstead R.G."/>
            <person name="Onodera N."/>
            <person name="Petersen B.L."/>
            <person name="Pils B."/>
            <person name="Prigge M."/>
            <person name="Rensing S.A."/>
            <person name="Riano-Pachon D.M."/>
            <person name="Roberts A.W."/>
            <person name="Sato Y."/>
            <person name="Scheller H.V."/>
            <person name="Schulz B."/>
            <person name="Schulz C."/>
            <person name="Shakirov E.V."/>
            <person name="Shibagaki N."/>
            <person name="Shinohara N."/>
            <person name="Shippen D.E."/>
            <person name="Soerensen I."/>
            <person name="Sotooka R."/>
            <person name="Sugimoto N."/>
            <person name="Sugita M."/>
            <person name="Sumikawa N."/>
            <person name="Tanurdzic M."/>
            <person name="Theissen G."/>
            <person name="Ulvskov P."/>
            <person name="Wakazuki S."/>
            <person name="Weng J.K."/>
            <person name="Willats W.W."/>
            <person name="Wipf D."/>
            <person name="Wolf P.G."/>
            <person name="Yang L."/>
            <person name="Zimmer A.D."/>
            <person name="Zhu Q."/>
            <person name="Mitros T."/>
            <person name="Hellsten U."/>
            <person name="Loque D."/>
            <person name="Otillar R."/>
            <person name="Salamov A."/>
            <person name="Schmutz J."/>
            <person name="Shapiro H."/>
            <person name="Lindquist E."/>
            <person name="Lucas S."/>
            <person name="Rokhsar D."/>
            <person name="Grigoriev I.V."/>
        </authorList>
    </citation>
    <scope>NUCLEOTIDE SEQUENCE [LARGE SCALE GENOMIC DNA]</scope>
</reference>
<dbReference type="AlphaFoldDB" id="D8R3Q7"/>
<dbReference type="STRING" id="88036.D8R3Q7"/>
<dbReference type="Gramene" id="EFJ32982">
    <property type="protein sequence ID" value="EFJ32982"/>
    <property type="gene ID" value="SELMODRAFT_6138"/>
</dbReference>
<dbReference type="Proteomes" id="UP000001514">
    <property type="component" value="Unassembled WGS sequence"/>
</dbReference>
<dbReference type="EMBL" id="GL377571">
    <property type="protein sequence ID" value="EFJ32982.1"/>
    <property type="molecule type" value="Genomic_DNA"/>
</dbReference>
<evidence type="ECO:0000256" key="1">
    <source>
        <dbReference type="PROSITE-ProRule" id="PRU00047"/>
    </source>
</evidence>
<proteinExistence type="predicted"/>
<sequence>GAAAASQELPELYSICRGRVHSVKPFGLFVRLEGYRAHGLVHLSQVSNHEVTQREDSDEVKMQALAAIAGQGEEIWVKIIAVRREEDGSVKIGCSMKLVGQTDGRDLDPNNLQAELNESRPSLLMYLGVWQVTLDAVYNVSCSRCGGHGHLKSECYATGDKTYELLPEE</sequence>
<dbReference type="InterPro" id="IPR012340">
    <property type="entry name" value="NA-bd_OB-fold"/>
</dbReference>
<evidence type="ECO:0000313" key="4">
    <source>
        <dbReference type="EMBL" id="EFJ32982.1"/>
    </source>
</evidence>
<feature type="non-terminal residue" evidence="4">
    <location>
        <position position="169"/>
    </location>
</feature>
<dbReference type="SUPFAM" id="SSF50249">
    <property type="entry name" value="Nucleic acid-binding proteins"/>
    <property type="match status" value="1"/>
</dbReference>
<keyword evidence="1" id="KW-0479">Metal-binding</keyword>
<accession>D8R3Q7</accession>
<organism evidence="5">
    <name type="scientific">Selaginella moellendorffii</name>
    <name type="common">Spikemoss</name>
    <dbReference type="NCBI Taxonomy" id="88036"/>
    <lineage>
        <taxon>Eukaryota</taxon>
        <taxon>Viridiplantae</taxon>
        <taxon>Streptophyta</taxon>
        <taxon>Embryophyta</taxon>
        <taxon>Tracheophyta</taxon>
        <taxon>Lycopodiopsida</taxon>
        <taxon>Selaginellales</taxon>
        <taxon>Selaginellaceae</taxon>
        <taxon>Selaginella</taxon>
    </lineage>
</organism>
<dbReference type="PANTHER" id="PTHR15838:SF1">
    <property type="entry name" value="ZINC FINGER CCHC DOMAIN-CONTAINING PROTEIN 17"/>
    <property type="match status" value="1"/>
</dbReference>
<keyword evidence="1" id="KW-0862">Zinc</keyword>
<name>D8R3Q7_SELML</name>
<dbReference type="HOGENOM" id="CLU_068074_1_0_1"/>
<dbReference type="Gene3D" id="2.40.50.140">
    <property type="entry name" value="Nucleic acid-binding proteins"/>
    <property type="match status" value="1"/>
</dbReference>
<dbReference type="InterPro" id="IPR003029">
    <property type="entry name" value="S1_domain"/>
</dbReference>
<dbReference type="InterPro" id="IPR001878">
    <property type="entry name" value="Znf_CCHC"/>
</dbReference>
<feature type="domain" description="CCHC-type" evidence="3">
    <location>
        <begin position="142"/>
        <end position="155"/>
    </location>
</feature>
<dbReference type="PROSITE" id="PS50126">
    <property type="entry name" value="S1"/>
    <property type="match status" value="1"/>
</dbReference>
<protein>
    <recommendedName>
        <fullName evidence="6">S1 motif domain-containing protein</fullName>
    </recommendedName>
</protein>
<evidence type="ECO:0000259" key="2">
    <source>
        <dbReference type="PROSITE" id="PS50126"/>
    </source>
</evidence>
<dbReference type="InParanoid" id="D8R3Q7"/>
<dbReference type="eggNOG" id="KOG0922">
    <property type="taxonomic scope" value="Eukaryota"/>
</dbReference>